<gene>
    <name evidence="8" type="ORF">DUNSADRAFT_14248</name>
</gene>
<dbReference type="PANTHER" id="PTHR11627">
    <property type="entry name" value="FRUCTOSE-BISPHOSPHATE ALDOLASE"/>
    <property type="match status" value="1"/>
</dbReference>
<organism evidence="8 9">
    <name type="scientific">Dunaliella salina</name>
    <name type="common">Green alga</name>
    <name type="synonym">Protococcus salinus</name>
    <dbReference type="NCBI Taxonomy" id="3046"/>
    <lineage>
        <taxon>Eukaryota</taxon>
        <taxon>Viridiplantae</taxon>
        <taxon>Chlorophyta</taxon>
        <taxon>core chlorophytes</taxon>
        <taxon>Chlorophyceae</taxon>
        <taxon>CS clade</taxon>
        <taxon>Chlamydomonadales</taxon>
        <taxon>Dunaliellaceae</taxon>
        <taxon>Dunaliella</taxon>
    </lineage>
</organism>
<dbReference type="NCBIfam" id="NF033379">
    <property type="entry name" value="FrucBisAld_I"/>
    <property type="match status" value="1"/>
</dbReference>
<protein>
    <recommendedName>
        <fullName evidence="4">fructose-bisphosphate aldolase</fullName>
        <ecNumber evidence="4">4.1.2.13</ecNumber>
    </recommendedName>
</protein>
<dbReference type="Gene3D" id="3.20.20.70">
    <property type="entry name" value="Aldolase class I"/>
    <property type="match status" value="1"/>
</dbReference>
<feature type="chain" id="PRO_5045316797" description="fructose-bisphosphate aldolase" evidence="7">
    <location>
        <begin position="21"/>
        <end position="361"/>
    </location>
</feature>
<keyword evidence="9" id="KW-1185">Reference proteome</keyword>
<evidence type="ECO:0000256" key="4">
    <source>
        <dbReference type="ARBA" id="ARBA00013068"/>
    </source>
</evidence>
<keyword evidence="7" id="KW-0732">Signal</keyword>
<evidence type="ECO:0000256" key="6">
    <source>
        <dbReference type="ARBA" id="ARBA00023239"/>
    </source>
</evidence>
<evidence type="ECO:0000256" key="1">
    <source>
        <dbReference type="ARBA" id="ARBA00000441"/>
    </source>
</evidence>
<dbReference type="SUPFAM" id="SSF51569">
    <property type="entry name" value="Aldolase"/>
    <property type="match status" value="1"/>
</dbReference>
<comment type="caution">
    <text evidence="8">The sequence shown here is derived from an EMBL/GenBank/DDBJ whole genome shotgun (WGS) entry which is preliminary data.</text>
</comment>
<sequence>MKKFLILASIAVCLFSLFHSLSPGSPRDKMSVQLSESLKSELQAVAARLATPSKGLLAADESTSTIGKRFEKAGLKNEEEERRAYRELFMTSPGMGQSISGVIMFKETLYQKTADGKPFVECLREQGVEPGIKVDEGLQALESGLEGETWTKGLENLAAAAKEYKAAGATFAKWRAVLRIQPGGPSDAAVLRNAQELAKYAAICQEAGLVPVVEPEVLIDGDHDIVRFREVTERVVAEVVHQMWHKGVFLEGSLLKPQMVIPGTSCPSGKASPQDIAYHTVTAMRRVVPAAMPGIMFLSGGQTEEEATINLNAINLAVRACQPNVQEKKRAGRGSVQQLSKTWFPLRFIVPDWLLHQSGSR</sequence>
<keyword evidence="6" id="KW-0456">Lyase</keyword>
<evidence type="ECO:0000256" key="5">
    <source>
        <dbReference type="ARBA" id="ARBA00023152"/>
    </source>
</evidence>
<dbReference type="Proteomes" id="UP000815325">
    <property type="component" value="Unassembled WGS sequence"/>
</dbReference>
<evidence type="ECO:0000313" key="8">
    <source>
        <dbReference type="EMBL" id="KAF5830624.1"/>
    </source>
</evidence>
<dbReference type="EMBL" id="MU070022">
    <property type="protein sequence ID" value="KAF5830624.1"/>
    <property type="molecule type" value="Genomic_DNA"/>
</dbReference>
<dbReference type="InterPro" id="IPR000741">
    <property type="entry name" value="FBA_I"/>
</dbReference>
<comment type="similarity">
    <text evidence="3">Belongs to the class I fructose-bisphosphate aldolase family.</text>
</comment>
<evidence type="ECO:0000256" key="7">
    <source>
        <dbReference type="SAM" id="SignalP"/>
    </source>
</evidence>
<accession>A0ABQ7G7N9</accession>
<feature type="signal peptide" evidence="7">
    <location>
        <begin position="1"/>
        <end position="20"/>
    </location>
</feature>
<name>A0ABQ7G7N9_DUNSA</name>
<dbReference type="EC" id="4.1.2.13" evidence="4"/>
<dbReference type="InterPro" id="IPR013785">
    <property type="entry name" value="Aldolase_TIM"/>
</dbReference>
<comment type="catalytic activity">
    <reaction evidence="1">
        <text>beta-D-fructose 1,6-bisphosphate = D-glyceraldehyde 3-phosphate + dihydroxyacetone phosphate</text>
        <dbReference type="Rhea" id="RHEA:14729"/>
        <dbReference type="ChEBI" id="CHEBI:32966"/>
        <dbReference type="ChEBI" id="CHEBI:57642"/>
        <dbReference type="ChEBI" id="CHEBI:59776"/>
        <dbReference type="EC" id="4.1.2.13"/>
    </reaction>
</comment>
<comment type="pathway">
    <text evidence="2">Carbohydrate degradation; glycolysis; D-glyceraldehyde 3-phosphate and glycerone phosphate from D-glucose: step 4/4.</text>
</comment>
<evidence type="ECO:0000256" key="2">
    <source>
        <dbReference type="ARBA" id="ARBA00004714"/>
    </source>
</evidence>
<evidence type="ECO:0000256" key="3">
    <source>
        <dbReference type="ARBA" id="ARBA00010387"/>
    </source>
</evidence>
<proteinExistence type="inferred from homology"/>
<keyword evidence="5" id="KW-0324">Glycolysis</keyword>
<dbReference type="Pfam" id="PF00274">
    <property type="entry name" value="Glycolytic"/>
    <property type="match status" value="1"/>
</dbReference>
<evidence type="ECO:0000313" key="9">
    <source>
        <dbReference type="Proteomes" id="UP000815325"/>
    </source>
</evidence>
<reference evidence="8" key="1">
    <citation type="submission" date="2017-08" db="EMBL/GenBank/DDBJ databases">
        <authorList>
            <person name="Polle J.E."/>
            <person name="Barry K."/>
            <person name="Cushman J."/>
            <person name="Schmutz J."/>
            <person name="Tran D."/>
            <person name="Hathwaick L.T."/>
            <person name="Yim W.C."/>
            <person name="Jenkins J."/>
            <person name="Mckie-Krisberg Z.M."/>
            <person name="Prochnik S."/>
            <person name="Lindquist E."/>
            <person name="Dockter R.B."/>
            <person name="Adam C."/>
            <person name="Molina H."/>
            <person name="Bunkerborg J."/>
            <person name="Jin E."/>
            <person name="Buchheim M."/>
            <person name="Magnuson J."/>
        </authorList>
    </citation>
    <scope>NUCLEOTIDE SEQUENCE</scope>
    <source>
        <strain evidence="8">CCAP 19/18</strain>
    </source>
</reference>